<keyword evidence="1" id="KW-0812">Transmembrane</keyword>
<dbReference type="AlphaFoldDB" id="A0A5S3V7X0"/>
<feature type="transmembrane region" description="Helical" evidence="1">
    <location>
        <begin position="12"/>
        <end position="35"/>
    </location>
</feature>
<proteinExistence type="predicted"/>
<evidence type="ECO:0000256" key="1">
    <source>
        <dbReference type="SAM" id="Phobius"/>
    </source>
</evidence>
<reference evidence="4 5" key="1">
    <citation type="submission" date="2018-01" db="EMBL/GenBank/DDBJ databases">
        <authorList>
            <person name="Paulsen S."/>
            <person name="Gram L.K."/>
        </authorList>
    </citation>
    <scope>NUCLEOTIDE SEQUENCE [LARGE SCALE GENOMIC DNA]</scope>
    <source>
        <strain evidence="2 5">S3790</strain>
        <strain evidence="3 4">S3895</strain>
    </source>
</reference>
<keyword evidence="1" id="KW-0472">Membrane</keyword>
<protein>
    <submittedName>
        <fullName evidence="2">Uncharacterized protein</fullName>
    </submittedName>
</protein>
<keyword evidence="1" id="KW-1133">Transmembrane helix</keyword>
<evidence type="ECO:0000313" key="2">
    <source>
        <dbReference type="EMBL" id="TMO67748.1"/>
    </source>
</evidence>
<sequence length="255" mass="29138">MFIREGTVKNYLPEFLGVALAFLLLNLWYLSGIAIEEGVVPKHYDHIIRIVTVSTSALVGAFAAFLFNDHLTHAKEKREKETLVADKVAVLNKALLNIALQLNAIGNIEKLLSRFTNEHELAFKMPAEKNFNENIFIDVNEIAVILTDYPQLLMEISVQQDGFIQTVESLKIRHEFYLKDLQPKMYELGILDRKFTVGEYEAALPYYLFKGAYDSVLVLQKNVKSSSEGLEKRFSDLRSACKELYPGHRFMNLKS</sequence>
<name>A0A5S3V7X0_9GAMM</name>
<reference evidence="2" key="3">
    <citation type="submission" date="2019-09" db="EMBL/GenBank/DDBJ databases">
        <title>Co-occurence of chitin degradation, pigmentation and bioactivity in marine Pseudoalteromonas.</title>
        <authorList>
            <person name="Sonnenschein E.C."/>
            <person name="Bech P.K."/>
        </authorList>
    </citation>
    <scope>NUCLEOTIDE SEQUENCE</scope>
    <source>
        <strain evidence="2">S3790</strain>
        <strain evidence="3">S3895</strain>
    </source>
</reference>
<dbReference type="EMBL" id="PNBX01000049">
    <property type="protein sequence ID" value="TMO67748.1"/>
    <property type="molecule type" value="Genomic_DNA"/>
</dbReference>
<evidence type="ECO:0000313" key="4">
    <source>
        <dbReference type="Proteomes" id="UP000307164"/>
    </source>
</evidence>
<organism evidence="2 5">
    <name type="scientific">Pseudoalteromonas aurantia</name>
    <dbReference type="NCBI Taxonomy" id="43654"/>
    <lineage>
        <taxon>Bacteria</taxon>
        <taxon>Pseudomonadati</taxon>
        <taxon>Pseudomonadota</taxon>
        <taxon>Gammaproteobacteria</taxon>
        <taxon>Alteromonadales</taxon>
        <taxon>Pseudoalteromonadaceae</taxon>
        <taxon>Pseudoalteromonas</taxon>
    </lineage>
</organism>
<dbReference type="EMBL" id="PNBW01000051">
    <property type="protein sequence ID" value="TMO74107.1"/>
    <property type="molecule type" value="Genomic_DNA"/>
</dbReference>
<evidence type="ECO:0000313" key="5">
    <source>
        <dbReference type="Proteomes" id="UP000307217"/>
    </source>
</evidence>
<dbReference type="Proteomes" id="UP000307217">
    <property type="component" value="Unassembled WGS sequence"/>
</dbReference>
<feature type="transmembrane region" description="Helical" evidence="1">
    <location>
        <begin position="47"/>
        <end position="68"/>
    </location>
</feature>
<gene>
    <name evidence="2" type="ORF">CWC19_12755</name>
    <name evidence="3" type="ORF">CWC20_11795</name>
</gene>
<keyword evidence="4" id="KW-1185">Reference proteome</keyword>
<dbReference type="Proteomes" id="UP000307164">
    <property type="component" value="Unassembled WGS sequence"/>
</dbReference>
<evidence type="ECO:0000313" key="3">
    <source>
        <dbReference type="EMBL" id="TMO74107.1"/>
    </source>
</evidence>
<reference evidence="4 5" key="2">
    <citation type="submission" date="2019-06" db="EMBL/GenBank/DDBJ databases">
        <title>Co-occurence of chitin degradation, pigmentation and bioactivity in marine Pseudoalteromonas.</title>
        <authorList>
            <person name="Sonnenschein E.C."/>
            <person name="Bech P.K."/>
        </authorList>
    </citation>
    <scope>NUCLEOTIDE SEQUENCE [LARGE SCALE GENOMIC DNA]</scope>
    <source>
        <strain evidence="5">S3790</strain>
        <strain evidence="4">S3895</strain>
    </source>
</reference>
<accession>A0A5S3V7X0</accession>
<comment type="caution">
    <text evidence="2">The sequence shown here is derived from an EMBL/GenBank/DDBJ whole genome shotgun (WGS) entry which is preliminary data.</text>
</comment>